<feature type="transmembrane region" description="Helical" evidence="6">
    <location>
        <begin position="210"/>
        <end position="232"/>
    </location>
</feature>
<feature type="transmembrane region" description="Helical" evidence="6">
    <location>
        <begin position="244"/>
        <end position="267"/>
    </location>
</feature>
<feature type="transmembrane region" description="Helical" evidence="6">
    <location>
        <begin position="479"/>
        <end position="501"/>
    </location>
</feature>
<evidence type="ECO:0000256" key="4">
    <source>
        <dbReference type="ARBA" id="ARBA00023136"/>
    </source>
</evidence>
<dbReference type="InterPro" id="IPR036259">
    <property type="entry name" value="MFS_trans_sf"/>
</dbReference>
<keyword evidence="9" id="KW-1185">Reference proteome</keyword>
<feature type="compositionally biased region" description="Basic residues" evidence="5">
    <location>
        <begin position="713"/>
        <end position="725"/>
    </location>
</feature>
<feature type="region of interest" description="Disordered" evidence="5">
    <location>
        <begin position="620"/>
        <end position="733"/>
    </location>
</feature>
<dbReference type="SUPFAM" id="SSF103473">
    <property type="entry name" value="MFS general substrate transporter"/>
    <property type="match status" value="1"/>
</dbReference>
<feature type="compositionally biased region" description="Basic residues" evidence="5">
    <location>
        <begin position="570"/>
        <end position="580"/>
    </location>
</feature>
<evidence type="ECO:0000256" key="2">
    <source>
        <dbReference type="ARBA" id="ARBA00022692"/>
    </source>
</evidence>
<keyword evidence="2 6" id="KW-0812">Transmembrane</keyword>
<organism evidence="8 9">
    <name type="scientific">Amblyomma americanum</name>
    <name type="common">Lone star tick</name>
    <dbReference type="NCBI Taxonomy" id="6943"/>
    <lineage>
        <taxon>Eukaryota</taxon>
        <taxon>Metazoa</taxon>
        <taxon>Ecdysozoa</taxon>
        <taxon>Arthropoda</taxon>
        <taxon>Chelicerata</taxon>
        <taxon>Arachnida</taxon>
        <taxon>Acari</taxon>
        <taxon>Parasitiformes</taxon>
        <taxon>Ixodida</taxon>
        <taxon>Ixodoidea</taxon>
        <taxon>Ixodidae</taxon>
        <taxon>Amblyomminae</taxon>
        <taxon>Amblyomma</taxon>
    </lineage>
</organism>
<feature type="transmembrane region" description="Helical" evidence="6">
    <location>
        <begin position="50"/>
        <end position="71"/>
    </location>
</feature>
<dbReference type="EMBL" id="JARKHS020033717">
    <property type="protein sequence ID" value="KAK8758774.1"/>
    <property type="molecule type" value="Genomic_DNA"/>
</dbReference>
<sequence>MPPKEDGGSDAGVKSPALSLLEGFMSTDSRALIQENVYVILGHGRFQHSVLVFTTLTVIVLLIHAFAYRLIGRPVDHWCQPPSEFRDWPVEQWRNVAIPVLADGSFSRCTVYSPPVPDDNLEERREVACNQWDYNTTDVGDSVVSMWDLVCEHQWLYSISSSVYIMGPLCLVPVAGIMADRMGRRPVILASAATMLLASMAASTTKALGAFLMARFIISAATSATNVLNFIVLYEVTGNEHRALYILLANIVGTTVPPVLYSLLSLLRPSWRLSHALFVAASSIVLACCYSLEESPVWQLATWRIRQAESTVLHVAKYNGVDGAKARATFRALKRQLEKRETASGAGTDASESILLSASFRRRAVSIILSWFGVNFAYYASRMEHTGFEAHWEVSAHLFKILLLIALYYSLKRRGQRFTLSVVLALLSVCGALQTVSYELKLSIAMPLSKLMVLTATTAAMCVNYTYAGEVFPTAIRSVGFCISYSVGRVGVLLVTLINAFTEDQRLLSLNVVMTGLSLVSAVAVQWLPEIFSHQKKDADPGPLDAEQRKEALKTFLHPCRSSAKAEKSRKPHGHRKSNRRYTSLGASSAASAVTSGAASTALASSPSQVTRARVENLLSPLGTGESSSKADEMPACAKEKTGSPSQNNGSPLEIATSPSEQVGSLRVTPTSPSHESGSPMDNAASPAEDAVSPTEKAGSLPQNIASPPQFSSKHKSKKERKHQKSAGGAGFN</sequence>
<feature type="transmembrane region" description="Helical" evidence="6">
    <location>
        <begin position="155"/>
        <end position="175"/>
    </location>
</feature>
<evidence type="ECO:0000256" key="3">
    <source>
        <dbReference type="ARBA" id="ARBA00022989"/>
    </source>
</evidence>
<dbReference type="InterPro" id="IPR005828">
    <property type="entry name" value="MFS_sugar_transport-like"/>
</dbReference>
<dbReference type="InterPro" id="IPR005829">
    <property type="entry name" value="Sugar_transporter_CS"/>
</dbReference>
<feature type="compositionally biased region" description="Polar residues" evidence="5">
    <location>
        <begin position="701"/>
        <end position="711"/>
    </location>
</feature>
<evidence type="ECO:0000259" key="7">
    <source>
        <dbReference type="PROSITE" id="PS50850"/>
    </source>
</evidence>
<feature type="compositionally biased region" description="Basic and acidic residues" evidence="5">
    <location>
        <begin position="629"/>
        <end position="642"/>
    </location>
</feature>
<dbReference type="Proteomes" id="UP001321473">
    <property type="component" value="Unassembled WGS sequence"/>
</dbReference>
<keyword evidence="4 6" id="KW-0472">Membrane</keyword>
<feature type="compositionally biased region" description="Polar residues" evidence="5">
    <location>
        <begin position="643"/>
        <end position="677"/>
    </location>
</feature>
<feature type="domain" description="Major facilitator superfamily (MFS) profile" evidence="7">
    <location>
        <begin position="53"/>
        <end position="533"/>
    </location>
</feature>
<comment type="subcellular location">
    <subcellularLocation>
        <location evidence="1">Membrane</location>
        <topology evidence="1">Multi-pass membrane protein</topology>
    </subcellularLocation>
</comment>
<feature type="transmembrane region" description="Helical" evidence="6">
    <location>
        <begin position="364"/>
        <end position="380"/>
    </location>
</feature>
<dbReference type="GO" id="GO:0022857">
    <property type="term" value="F:transmembrane transporter activity"/>
    <property type="evidence" value="ECO:0007669"/>
    <property type="project" value="InterPro"/>
</dbReference>
<name>A0AAQ4D8I4_AMBAM</name>
<accession>A0AAQ4D8I4</accession>
<dbReference type="PANTHER" id="PTHR24064">
    <property type="entry name" value="SOLUTE CARRIER FAMILY 22 MEMBER"/>
    <property type="match status" value="1"/>
</dbReference>
<feature type="region of interest" description="Disordered" evidence="5">
    <location>
        <begin position="561"/>
        <end position="588"/>
    </location>
</feature>
<dbReference type="GO" id="GO:0016020">
    <property type="term" value="C:membrane"/>
    <property type="evidence" value="ECO:0007669"/>
    <property type="project" value="UniProtKB-SubCell"/>
</dbReference>
<proteinExistence type="predicted"/>
<dbReference type="PROSITE" id="PS50850">
    <property type="entry name" value="MFS"/>
    <property type="match status" value="1"/>
</dbReference>
<feature type="transmembrane region" description="Helical" evidence="6">
    <location>
        <begin position="418"/>
        <end position="438"/>
    </location>
</feature>
<dbReference type="PROSITE" id="PS00216">
    <property type="entry name" value="SUGAR_TRANSPORT_1"/>
    <property type="match status" value="1"/>
</dbReference>
<gene>
    <name evidence="8" type="ORF">V5799_003592</name>
</gene>
<feature type="transmembrane region" description="Helical" evidence="6">
    <location>
        <begin position="187"/>
        <end position="204"/>
    </location>
</feature>
<evidence type="ECO:0000256" key="1">
    <source>
        <dbReference type="ARBA" id="ARBA00004141"/>
    </source>
</evidence>
<comment type="caution">
    <text evidence="8">The sequence shown here is derived from an EMBL/GenBank/DDBJ whole genome shotgun (WGS) entry which is preliminary data.</text>
</comment>
<protein>
    <recommendedName>
        <fullName evidence="7">Major facilitator superfamily (MFS) profile domain-containing protein</fullName>
    </recommendedName>
</protein>
<evidence type="ECO:0000256" key="5">
    <source>
        <dbReference type="SAM" id="MobiDB-lite"/>
    </source>
</evidence>
<reference evidence="8 9" key="1">
    <citation type="journal article" date="2023" name="Arcadia Sci">
        <title>De novo assembly of a long-read Amblyomma americanum tick genome.</title>
        <authorList>
            <person name="Chou S."/>
            <person name="Poskanzer K.E."/>
            <person name="Rollins M."/>
            <person name="Thuy-Boun P.S."/>
        </authorList>
    </citation>
    <scope>NUCLEOTIDE SEQUENCE [LARGE SCALE GENOMIC DNA]</scope>
    <source>
        <strain evidence="8">F_SG_1</strain>
        <tissue evidence="8">Salivary glands</tissue>
    </source>
</reference>
<evidence type="ECO:0000256" key="6">
    <source>
        <dbReference type="SAM" id="Phobius"/>
    </source>
</evidence>
<evidence type="ECO:0000313" key="9">
    <source>
        <dbReference type="Proteomes" id="UP001321473"/>
    </source>
</evidence>
<feature type="transmembrane region" description="Helical" evidence="6">
    <location>
        <begin position="507"/>
        <end position="528"/>
    </location>
</feature>
<feature type="transmembrane region" description="Helical" evidence="6">
    <location>
        <begin position="444"/>
        <end position="467"/>
    </location>
</feature>
<keyword evidence="3 6" id="KW-1133">Transmembrane helix</keyword>
<dbReference type="Pfam" id="PF00083">
    <property type="entry name" value="Sugar_tr"/>
    <property type="match status" value="1"/>
</dbReference>
<evidence type="ECO:0000313" key="8">
    <source>
        <dbReference type="EMBL" id="KAK8758774.1"/>
    </source>
</evidence>
<dbReference type="Gene3D" id="1.20.1250.20">
    <property type="entry name" value="MFS general substrate transporter like domains"/>
    <property type="match status" value="1"/>
</dbReference>
<dbReference type="InterPro" id="IPR020846">
    <property type="entry name" value="MFS_dom"/>
</dbReference>
<feature type="transmembrane region" description="Helical" evidence="6">
    <location>
        <begin position="392"/>
        <end position="411"/>
    </location>
</feature>
<dbReference type="AlphaFoldDB" id="A0AAQ4D8I4"/>